<accession>A0A8H7PHV3</accession>
<name>A0A8H7PHV3_MORIS</name>
<evidence type="ECO:0000256" key="1">
    <source>
        <dbReference type="SAM" id="SignalP"/>
    </source>
</evidence>
<dbReference type="OrthoDB" id="10458935at2759"/>
<dbReference type="EMBL" id="JAEPQZ010000013">
    <property type="protein sequence ID" value="KAG2174329.1"/>
    <property type="molecule type" value="Genomic_DNA"/>
</dbReference>
<proteinExistence type="predicted"/>
<dbReference type="Proteomes" id="UP000654370">
    <property type="component" value="Unassembled WGS sequence"/>
</dbReference>
<feature type="signal peptide" evidence="1">
    <location>
        <begin position="1"/>
        <end position="20"/>
    </location>
</feature>
<gene>
    <name evidence="2" type="ORF">INT43_004352</name>
</gene>
<evidence type="ECO:0000313" key="2">
    <source>
        <dbReference type="EMBL" id="KAG2174329.1"/>
    </source>
</evidence>
<keyword evidence="3" id="KW-1185">Reference proteome</keyword>
<comment type="caution">
    <text evidence="2">The sequence shown here is derived from an EMBL/GenBank/DDBJ whole genome shotgun (WGS) entry which is preliminary data.</text>
</comment>
<reference evidence="2" key="1">
    <citation type="submission" date="2020-12" db="EMBL/GenBank/DDBJ databases">
        <title>Metabolic potential, ecology and presence of endohyphal bacteria is reflected in genomic diversity of Mucoromycotina.</title>
        <authorList>
            <person name="Muszewska A."/>
            <person name="Okrasinska A."/>
            <person name="Steczkiewicz K."/>
            <person name="Drgas O."/>
            <person name="Orlowska M."/>
            <person name="Perlinska-Lenart U."/>
            <person name="Aleksandrzak-Piekarczyk T."/>
            <person name="Szatraj K."/>
            <person name="Zielenkiewicz U."/>
            <person name="Pilsyk S."/>
            <person name="Malc E."/>
            <person name="Mieczkowski P."/>
            <person name="Kruszewska J.S."/>
            <person name="Biernat P."/>
            <person name="Pawlowska J."/>
        </authorList>
    </citation>
    <scope>NUCLEOTIDE SEQUENCE</scope>
    <source>
        <strain evidence="2">WA0000067209</strain>
    </source>
</reference>
<protein>
    <submittedName>
        <fullName evidence="2">Uncharacterized protein</fullName>
    </submittedName>
</protein>
<dbReference type="AlphaFoldDB" id="A0A8H7PHV3"/>
<sequence length="309" mass="34264">MKFTLFHAASLVLAISSVSALPRPRTNAHAKVHAKAPNQVKVVKMVDTSMAKSHSMSVSKKAQAINKDSVDNTPEDLNDMFGRVDYELKIIEDFFDELSMLADDIQSADMRNRQAVDDMNTGDKLALLNLLDIIKSLTSQITAVTDGMERLDSQSFLNNLLLPIDHAGSLLMTFESELEGQNYPDVERYISKFVMSLGNFKSTILSLKNTMPSKSDDIVLDKFDDLDIAGPTMTAMVKRQEPRRKIQSKGYKHSTSAIEVPKAKATHPILPQEVIDAFAEFDDSRPEIAEMANAIEEAVEEATPTPTMI</sequence>
<evidence type="ECO:0000313" key="3">
    <source>
        <dbReference type="Proteomes" id="UP000654370"/>
    </source>
</evidence>
<feature type="chain" id="PRO_5034378784" evidence="1">
    <location>
        <begin position="21"/>
        <end position="309"/>
    </location>
</feature>
<organism evidence="2 3">
    <name type="scientific">Mortierella isabellina</name>
    <name type="common">Filamentous fungus</name>
    <name type="synonym">Umbelopsis isabellina</name>
    <dbReference type="NCBI Taxonomy" id="91625"/>
    <lineage>
        <taxon>Eukaryota</taxon>
        <taxon>Fungi</taxon>
        <taxon>Fungi incertae sedis</taxon>
        <taxon>Mucoromycota</taxon>
        <taxon>Mucoromycotina</taxon>
        <taxon>Umbelopsidomycetes</taxon>
        <taxon>Umbelopsidales</taxon>
        <taxon>Umbelopsidaceae</taxon>
        <taxon>Umbelopsis</taxon>
    </lineage>
</organism>
<keyword evidence="1" id="KW-0732">Signal</keyword>